<organism evidence="1 2">
    <name type="scientific">Clathrospora elynae</name>
    <dbReference type="NCBI Taxonomy" id="706981"/>
    <lineage>
        <taxon>Eukaryota</taxon>
        <taxon>Fungi</taxon>
        <taxon>Dikarya</taxon>
        <taxon>Ascomycota</taxon>
        <taxon>Pezizomycotina</taxon>
        <taxon>Dothideomycetes</taxon>
        <taxon>Pleosporomycetidae</taxon>
        <taxon>Pleosporales</taxon>
        <taxon>Diademaceae</taxon>
        <taxon>Clathrospora</taxon>
    </lineage>
</organism>
<evidence type="ECO:0000313" key="2">
    <source>
        <dbReference type="Proteomes" id="UP000800038"/>
    </source>
</evidence>
<dbReference type="Proteomes" id="UP000800038">
    <property type="component" value="Unassembled WGS sequence"/>
</dbReference>
<proteinExistence type="predicted"/>
<protein>
    <submittedName>
        <fullName evidence="1">Uncharacterized protein</fullName>
    </submittedName>
</protein>
<name>A0A6A5SJL4_9PLEO</name>
<keyword evidence="2" id="KW-1185">Reference proteome</keyword>
<accession>A0A6A5SJL4</accession>
<sequence length="193" mass="21784">MGIYDSQAIVPKRDTTGMNFWKWDAAILLYGQIHDATDVLLGVQKQPHEPLYAGLLKPQEPLDVTSMDYTRPEDVATIAARKAFDNNVKANNDLIKKAAERQKSKVKFWCKLDALLKMTFLGSIPREVYGTIATLSTAAQHYSEIAEFLKLRCSDCSTTTKFTDKFRASLSKLRDLKLNLPKKGKSISIHPRH</sequence>
<reference evidence="1" key="1">
    <citation type="journal article" date="2020" name="Stud. Mycol.">
        <title>101 Dothideomycetes genomes: a test case for predicting lifestyles and emergence of pathogens.</title>
        <authorList>
            <person name="Haridas S."/>
            <person name="Albert R."/>
            <person name="Binder M."/>
            <person name="Bloem J."/>
            <person name="Labutti K."/>
            <person name="Salamov A."/>
            <person name="Andreopoulos B."/>
            <person name="Baker S."/>
            <person name="Barry K."/>
            <person name="Bills G."/>
            <person name="Bluhm B."/>
            <person name="Cannon C."/>
            <person name="Castanera R."/>
            <person name="Culley D."/>
            <person name="Daum C."/>
            <person name="Ezra D."/>
            <person name="Gonzalez J."/>
            <person name="Henrissat B."/>
            <person name="Kuo A."/>
            <person name="Liang C."/>
            <person name="Lipzen A."/>
            <person name="Lutzoni F."/>
            <person name="Magnuson J."/>
            <person name="Mondo S."/>
            <person name="Nolan M."/>
            <person name="Ohm R."/>
            <person name="Pangilinan J."/>
            <person name="Park H.-J."/>
            <person name="Ramirez L."/>
            <person name="Alfaro M."/>
            <person name="Sun H."/>
            <person name="Tritt A."/>
            <person name="Yoshinaga Y."/>
            <person name="Zwiers L.-H."/>
            <person name="Turgeon B."/>
            <person name="Goodwin S."/>
            <person name="Spatafora J."/>
            <person name="Crous P."/>
            <person name="Grigoriev I."/>
        </authorList>
    </citation>
    <scope>NUCLEOTIDE SEQUENCE</scope>
    <source>
        <strain evidence="1">CBS 161.51</strain>
    </source>
</reference>
<dbReference type="AlphaFoldDB" id="A0A6A5SJL4"/>
<gene>
    <name evidence="1" type="ORF">EJ02DRAFT_445937</name>
</gene>
<dbReference type="EMBL" id="ML976074">
    <property type="protein sequence ID" value="KAF1939824.1"/>
    <property type="molecule type" value="Genomic_DNA"/>
</dbReference>
<evidence type="ECO:0000313" key="1">
    <source>
        <dbReference type="EMBL" id="KAF1939824.1"/>
    </source>
</evidence>